<proteinExistence type="predicted"/>
<dbReference type="RefSeq" id="WP_227702948.1">
    <property type="nucleotide sequence ID" value="NZ_JBEAAL010000007.1"/>
</dbReference>
<gene>
    <name evidence="1" type="ORF">ABK249_12655</name>
</gene>
<dbReference type="Proteomes" id="UP001496627">
    <property type="component" value="Unassembled WGS sequence"/>
</dbReference>
<accession>A0ABV0M2W4</accession>
<comment type="caution">
    <text evidence="1">The sequence shown here is derived from an EMBL/GenBank/DDBJ whole genome shotgun (WGS) entry which is preliminary data.</text>
</comment>
<sequence length="158" mass="17887">MLGSLFLLALLSTEMNSDRFSISKDLLPFGVPSEFADGMSPVLTLEELLACFNTYVSVERQRLQLGLKHSTLAVEESYGVVNKQRRLKNAPKGDLDRQLDEIEKSAAENSNLMKNTREFLLLRTKFFKEYLAFAEDCGSKTYRSPDVRTLFPNGVPKQ</sequence>
<evidence type="ECO:0000313" key="2">
    <source>
        <dbReference type="Proteomes" id="UP001496627"/>
    </source>
</evidence>
<evidence type="ECO:0000313" key="1">
    <source>
        <dbReference type="EMBL" id="MEQ1405786.1"/>
    </source>
</evidence>
<reference evidence="1 2" key="1">
    <citation type="submission" date="2024-05" db="EMBL/GenBank/DDBJ databases">
        <title>Neorhizobium sp. Rsf11, a plant growth promoting and heavy metal resistant PAH-degrader.</title>
        <authorList>
            <person name="Golubev S.N."/>
            <person name="Muratova A.Y."/>
            <person name="Markelova M.I."/>
        </authorList>
    </citation>
    <scope>NUCLEOTIDE SEQUENCE [LARGE SCALE GENOMIC DNA]</scope>
    <source>
        <strain evidence="1 2">Rsf11</strain>
    </source>
</reference>
<name>A0ABV0M2W4_9HYPH</name>
<keyword evidence="2" id="KW-1185">Reference proteome</keyword>
<dbReference type="EMBL" id="JBEAAL010000007">
    <property type="protein sequence ID" value="MEQ1405786.1"/>
    <property type="molecule type" value="Genomic_DNA"/>
</dbReference>
<organism evidence="1 2">
    <name type="scientific">Neorhizobium phenanthreniclasticum</name>
    <dbReference type="NCBI Taxonomy" id="3157917"/>
    <lineage>
        <taxon>Bacteria</taxon>
        <taxon>Pseudomonadati</taxon>
        <taxon>Pseudomonadota</taxon>
        <taxon>Alphaproteobacteria</taxon>
        <taxon>Hyphomicrobiales</taxon>
        <taxon>Rhizobiaceae</taxon>
        <taxon>Rhizobium/Agrobacterium group</taxon>
        <taxon>Neorhizobium</taxon>
    </lineage>
</organism>
<protein>
    <submittedName>
        <fullName evidence="1">Uncharacterized protein</fullName>
    </submittedName>
</protein>